<evidence type="ECO:0000256" key="1">
    <source>
        <dbReference type="ARBA" id="ARBA00004141"/>
    </source>
</evidence>
<accession>F0X291</accession>
<keyword evidence="3 5" id="KW-1133">Transmembrane helix</keyword>
<evidence type="ECO:0000256" key="4">
    <source>
        <dbReference type="ARBA" id="ARBA00023136"/>
    </source>
</evidence>
<reference evidence="6" key="2">
    <citation type="submission" date="2011-02" db="EMBL/GenBank/DDBJ databases">
        <authorList>
            <person name="MacLean D."/>
        </authorList>
    </citation>
    <scope>NUCLEOTIDE SEQUENCE</scope>
</reference>
<dbReference type="AlphaFoldDB" id="F0X291"/>
<dbReference type="PANTHER" id="PTHR19282">
    <property type="entry name" value="TETRASPANIN"/>
    <property type="match status" value="1"/>
</dbReference>
<reference evidence="6" key="1">
    <citation type="journal article" date="2011" name="PLoS Biol.">
        <title>Gene gain and loss during evolution of obligate parasitism in the white rust pathogen of Arabidopsis thaliana.</title>
        <authorList>
            <person name="Kemen E."/>
            <person name="Gardiner A."/>
            <person name="Schultz-Larsen T."/>
            <person name="Kemen A.C."/>
            <person name="Balmuth A.L."/>
            <person name="Robert-Seilaniantz A."/>
            <person name="Bailey K."/>
            <person name="Holub E."/>
            <person name="Studholme D.J."/>
            <person name="Maclean D."/>
            <person name="Jones J.D."/>
        </authorList>
    </citation>
    <scope>NUCLEOTIDE SEQUENCE</scope>
</reference>
<evidence type="ECO:0000256" key="3">
    <source>
        <dbReference type="ARBA" id="ARBA00022989"/>
    </source>
</evidence>
<organism evidence="6">
    <name type="scientific">Albugo laibachii Nc14</name>
    <dbReference type="NCBI Taxonomy" id="890382"/>
    <lineage>
        <taxon>Eukaryota</taxon>
        <taxon>Sar</taxon>
        <taxon>Stramenopiles</taxon>
        <taxon>Oomycota</taxon>
        <taxon>Peronosporomycetes</taxon>
        <taxon>Albuginales</taxon>
        <taxon>Albuginaceae</taxon>
        <taxon>Albugo</taxon>
    </lineage>
</organism>
<feature type="transmembrane region" description="Helical" evidence="5">
    <location>
        <begin position="93"/>
        <end position="117"/>
    </location>
</feature>
<feature type="transmembrane region" description="Helical" evidence="5">
    <location>
        <begin position="266"/>
        <end position="288"/>
    </location>
</feature>
<dbReference type="EMBL" id="FR824783">
    <property type="protein sequence ID" value="CCA27971.1"/>
    <property type="molecule type" value="Genomic_DNA"/>
</dbReference>
<protein>
    <submittedName>
        <fullName evidence="6">Uncharacterized protein AlNc14C908G12620</fullName>
    </submittedName>
</protein>
<dbReference type="InterPro" id="IPR018499">
    <property type="entry name" value="Tetraspanin/Peripherin"/>
</dbReference>
<dbReference type="HOGENOM" id="CLU_063367_0_0_1"/>
<proteinExistence type="predicted"/>
<dbReference type="PANTHER" id="PTHR19282:SF417">
    <property type="entry name" value="TETRASPANIN TSPA-RELATED"/>
    <property type="match status" value="1"/>
</dbReference>
<keyword evidence="4 5" id="KW-0472">Membrane</keyword>
<sequence>MATKSDDEKNDSISVNIAKVVLMLLNMAILVIGSLVAHFCHRIKASGWVDALSEEYNWITRTTFMILLAFGITLIVIGSIGCAGAWLQRRWILTIYGLLLILSLFVFLLIVVVTAVIKVKNTKANQTMEHGIDEEMSDKFNELYCYGQIPYYCQDAKIVDALDTFNLSSFASSVSKTTTNISSRCGLDGVSLSIEMEEMCKVCRIARQHHHYRPVFDWVESECPRTSSKMQWCYSLLQKESMGDDKQENAPFRQCRDRLYHFISNWSNGILIASTVVCVLILSVFVSACLIRRNASRDIWDEFAGPAKGHPEEVVRPYNVIRSRTNPKSVCF</sequence>
<name>F0X291_9STRA</name>
<feature type="transmembrane region" description="Helical" evidence="5">
    <location>
        <begin position="62"/>
        <end position="87"/>
    </location>
</feature>
<keyword evidence="2 5" id="KW-0812">Transmembrane</keyword>
<comment type="subcellular location">
    <subcellularLocation>
        <location evidence="1">Membrane</location>
        <topology evidence="1">Multi-pass membrane protein</topology>
    </subcellularLocation>
</comment>
<evidence type="ECO:0000313" key="6">
    <source>
        <dbReference type="EMBL" id="CCA27971.1"/>
    </source>
</evidence>
<gene>
    <name evidence="6" type="primary">AlNc14C908G12620</name>
    <name evidence="6" type="ORF">ALNC14_141150</name>
</gene>
<dbReference type="Pfam" id="PF00335">
    <property type="entry name" value="Tetraspanin"/>
    <property type="match status" value="1"/>
</dbReference>
<dbReference type="GO" id="GO:0016020">
    <property type="term" value="C:membrane"/>
    <property type="evidence" value="ECO:0007669"/>
    <property type="project" value="UniProtKB-SubCell"/>
</dbReference>
<evidence type="ECO:0000256" key="2">
    <source>
        <dbReference type="ARBA" id="ARBA00022692"/>
    </source>
</evidence>
<evidence type="ECO:0000256" key="5">
    <source>
        <dbReference type="SAM" id="Phobius"/>
    </source>
</evidence>
<feature type="transmembrane region" description="Helical" evidence="5">
    <location>
        <begin position="20"/>
        <end position="41"/>
    </location>
</feature>